<dbReference type="Pfam" id="PF08151">
    <property type="entry name" value="FerI"/>
    <property type="match status" value="1"/>
</dbReference>
<evidence type="ECO:0000256" key="6">
    <source>
        <dbReference type="ARBA" id="ARBA00022737"/>
    </source>
</evidence>
<evidence type="ECO:0000256" key="1">
    <source>
        <dbReference type="ARBA" id="ARBA00004401"/>
    </source>
</evidence>
<name>A0AAD9F936_DISEL</name>
<keyword evidence="8" id="KW-1133">Transmembrane helix</keyword>
<dbReference type="SMART" id="SM01201">
    <property type="entry name" value="FerB"/>
    <property type="match status" value="1"/>
</dbReference>
<evidence type="ECO:0000256" key="2">
    <source>
        <dbReference type="ARBA" id="ARBA00004483"/>
    </source>
</evidence>
<dbReference type="InterPro" id="IPR012561">
    <property type="entry name" value="Ferlin_B-domain"/>
</dbReference>
<feature type="domain" description="C2" evidence="12">
    <location>
        <begin position="356"/>
        <end position="492"/>
    </location>
</feature>
<dbReference type="InterPro" id="IPR035892">
    <property type="entry name" value="C2_domain_sf"/>
</dbReference>
<organism evidence="13 14">
    <name type="scientific">Dissostichus eleginoides</name>
    <name type="common">Patagonian toothfish</name>
    <name type="synonym">Dissostichus amissus</name>
    <dbReference type="NCBI Taxonomy" id="100907"/>
    <lineage>
        <taxon>Eukaryota</taxon>
        <taxon>Metazoa</taxon>
        <taxon>Chordata</taxon>
        <taxon>Craniata</taxon>
        <taxon>Vertebrata</taxon>
        <taxon>Euteleostomi</taxon>
        <taxon>Actinopterygii</taxon>
        <taxon>Neopterygii</taxon>
        <taxon>Teleostei</taxon>
        <taxon>Neoteleostei</taxon>
        <taxon>Acanthomorphata</taxon>
        <taxon>Eupercaria</taxon>
        <taxon>Perciformes</taxon>
        <taxon>Notothenioidei</taxon>
        <taxon>Nototheniidae</taxon>
        <taxon>Dissostichus</taxon>
    </lineage>
</organism>
<evidence type="ECO:0000256" key="9">
    <source>
        <dbReference type="ARBA" id="ARBA00023136"/>
    </source>
</evidence>
<dbReference type="GO" id="GO:0050765">
    <property type="term" value="P:negative regulation of phagocytosis"/>
    <property type="evidence" value="ECO:0007669"/>
    <property type="project" value="TreeGrafter"/>
</dbReference>
<keyword evidence="4" id="KW-1003">Cell membrane</keyword>
<dbReference type="FunFam" id="2.60.40.150:FF:000138">
    <property type="entry name" value="Fer-1-like family member 6"/>
    <property type="match status" value="1"/>
</dbReference>
<dbReference type="Pfam" id="PF08165">
    <property type="entry name" value="FerA"/>
    <property type="match status" value="1"/>
</dbReference>
<feature type="region of interest" description="Disordered" evidence="11">
    <location>
        <begin position="155"/>
        <end position="225"/>
    </location>
</feature>
<dbReference type="PROSITE" id="PS50004">
    <property type="entry name" value="C2"/>
    <property type="match status" value="3"/>
</dbReference>
<dbReference type="InterPro" id="IPR012968">
    <property type="entry name" value="FerIin_dom"/>
</dbReference>
<dbReference type="Gene3D" id="2.60.40.150">
    <property type="entry name" value="C2 domain"/>
    <property type="match status" value="3"/>
</dbReference>
<evidence type="ECO:0000256" key="11">
    <source>
        <dbReference type="SAM" id="MobiDB-lite"/>
    </source>
</evidence>
<evidence type="ECO:0000259" key="12">
    <source>
        <dbReference type="PROSITE" id="PS50004"/>
    </source>
</evidence>
<feature type="domain" description="C2" evidence="12">
    <location>
        <begin position="207"/>
        <end position="325"/>
    </location>
</feature>
<keyword evidence="6" id="KW-0677">Repeat</keyword>
<feature type="domain" description="C2" evidence="12">
    <location>
        <begin position="1"/>
        <end position="104"/>
    </location>
</feature>
<evidence type="ECO:0000256" key="5">
    <source>
        <dbReference type="ARBA" id="ARBA00022692"/>
    </source>
</evidence>
<evidence type="ECO:0000256" key="3">
    <source>
        <dbReference type="ARBA" id="ARBA00007561"/>
    </source>
</evidence>
<evidence type="ECO:0000256" key="7">
    <source>
        <dbReference type="ARBA" id="ARBA00022968"/>
    </source>
</evidence>
<keyword evidence="7" id="KW-0735">Signal-anchor</keyword>
<dbReference type="AlphaFoldDB" id="A0AAD9F936"/>
<dbReference type="FunFam" id="2.60.40.150:FF:000034">
    <property type="entry name" value="otoferlin isoform X2"/>
    <property type="match status" value="1"/>
</dbReference>
<dbReference type="PANTHER" id="PTHR12546">
    <property type="entry name" value="FER-1-LIKE"/>
    <property type="match status" value="1"/>
</dbReference>
<keyword evidence="5" id="KW-0812">Transmembrane</keyword>
<dbReference type="SUPFAM" id="SSF49562">
    <property type="entry name" value="C2 domain (Calcium/lipid-binding domain, CaLB)"/>
    <property type="match status" value="3"/>
</dbReference>
<reference evidence="13" key="1">
    <citation type="submission" date="2023-04" db="EMBL/GenBank/DDBJ databases">
        <title>Chromosome-level genome of Chaenocephalus aceratus.</title>
        <authorList>
            <person name="Park H."/>
        </authorList>
    </citation>
    <scope>NUCLEOTIDE SEQUENCE</scope>
    <source>
        <strain evidence="13">DE</strain>
        <tissue evidence="13">Muscle</tissue>
    </source>
</reference>
<dbReference type="SMART" id="SM00693">
    <property type="entry name" value="DysFN"/>
    <property type="match status" value="1"/>
</dbReference>
<dbReference type="EMBL" id="JASDAP010000016">
    <property type="protein sequence ID" value="KAK1890225.1"/>
    <property type="molecule type" value="Genomic_DNA"/>
</dbReference>
<dbReference type="SMART" id="SM01200">
    <property type="entry name" value="FerA"/>
    <property type="match status" value="1"/>
</dbReference>
<dbReference type="SMART" id="SM00239">
    <property type="entry name" value="C2"/>
    <property type="match status" value="3"/>
</dbReference>
<dbReference type="PANTHER" id="PTHR12546:SF44">
    <property type="entry name" value="DYSFERLIN"/>
    <property type="match status" value="1"/>
</dbReference>
<evidence type="ECO:0000313" key="14">
    <source>
        <dbReference type="Proteomes" id="UP001228049"/>
    </source>
</evidence>
<dbReference type="GO" id="GO:0030315">
    <property type="term" value="C:T-tubule"/>
    <property type="evidence" value="ECO:0007669"/>
    <property type="project" value="TreeGrafter"/>
</dbReference>
<gene>
    <name evidence="13" type="ORF">KUDE01_014896</name>
</gene>
<dbReference type="SMART" id="SM01202">
    <property type="entry name" value="FerI"/>
    <property type="match status" value="1"/>
</dbReference>
<comment type="similarity">
    <text evidence="3">Belongs to the ferlin family.</text>
</comment>
<dbReference type="GO" id="GO:0006906">
    <property type="term" value="P:vesicle fusion"/>
    <property type="evidence" value="ECO:0007669"/>
    <property type="project" value="TreeGrafter"/>
</dbReference>
<dbReference type="GO" id="GO:0002281">
    <property type="term" value="P:macrophage activation involved in immune response"/>
    <property type="evidence" value="ECO:0007669"/>
    <property type="project" value="TreeGrafter"/>
</dbReference>
<comment type="caution">
    <text evidence="13">The sequence shown here is derived from an EMBL/GenBank/DDBJ whole genome shotgun (WGS) entry which is preliminary data.</text>
</comment>
<keyword evidence="14" id="KW-1185">Reference proteome</keyword>
<protein>
    <submittedName>
        <fullName evidence="13">Dysferlin</fullName>
    </submittedName>
</protein>
<dbReference type="GO" id="GO:0002280">
    <property type="term" value="P:monocyte activation involved in immune response"/>
    <property type="evidence" value="ECO:0007669"/>
    <property type="project" value="TreeGrafter"/>
</dbReference>
<dbReference type="InterPro" id="IPR006614">
    <property type="entry name" value="Peroxin/Ferlin"/>
</dbReference>
<evidence type="ECO:0000256" key="8">
    <source>
        <dbReference type="ARBA" id="ARBA00022989"/>
    </source>
</evidence>
<evidence type="ECO:0000256" key="4">
    <source>
        <dbReference type="ARBA" id="ARBA00022475"/>
    </source>
</evidence>
<keyword evidence="10" id="KW-0968">Cytoplasmic vesicle</keyword>
<accession>A0AAD9F936</accession>
<dbReference type="InterPro" id="IPR037720">
    <property type="entry name" value="C2B_Ferlin"/>
</dbReference>
<dbReference type="CDD" id="cd04011">
    <property type="entry name" value="C2B_Ferlin"/>
    <property type="match status" value="1"/>
</dbReference>
<evidence type="ECO:0000313" key="13">
    <source>
        <dbReference type="EMBL" id="KAK1890225.1"/>
    </source>
</evidence>
<feature type="compositionally biased region" description="Polar residues" evidence="11">
    <location>
        <begin position="186"/>
        <end position="201"/>
    </location>
</feature>
<dbReference type="InterPro" id="IPR000008">
    <property type="entry name" value="C2_dom"/>
</dbReference>
<dbReference type="CDD" id="cd04018">
    <property type="entry name" value="C2C_Ferlin"/>
    <property type="match status" value="1"/>
</dbReference>
<dbReference type="Pfam" id="PF00168">
    <property type="entry name" value="C2"/>
    <property type="match status" value="3"/>
</dbReference>
<proteinExistence type="inferred from homology"/>
<dbReference type="InterPro" id="IPR037721">
    <property type="entry name" value="Ferlin"/>
</dbReference>
<dbReference type="InterPro" id="IPR037722">
    <property type="entry name" value="C2C_Ferlin"/>
</dbReference>
<dbReference type="GO" id="GO:0030659">
    <property type="term" value="C:cytoplasmic vesicle membrane"/>
    <property type="evidence" value="ECO:0007669"/>
    <property type="project" value="UniProtKB-SubCell"/>
</dbReference>
<keyword evidence="9" id="KW-0472">Membrane</keyword>
<dbReference type="GO" id="GO:0033292">
    <property type="term" value="P:T-tubule organization"/>
    <property type="evidence" value="ECO:0007669"/>
    <property type="project" value="TreeGrafter"/>
</dbReference>
<dbReference type="GO" id="GO:0001778">
    <property type="term" value="P:plasma membrane repair"/>
    <property type="evidence" value="ECO:0007669"/>
    <property type="project" value="TreeGrafter"/>
</dbReference>
<evidence type="ECO:0000256" key="10">
    <source>
        <dbReference type="ARBA" id="ARBA00023329"/>
    </source>
</evidence>
<dbReference type="InterPro" id="IPR012560">
    <property type="entry name" value="Ferlin_A-domain"/>
</dbReference>
<dbReference type="Pfam" id="PF08150">
    <property type="entry name" value="FerB"/>
    <property type="match status" value="1"/>
</dbReference>
<dbReference type="Proteomes" id="UP001228049">
    <property type="component" value="Unassembled WGS sequence"/>
</dbReference>
<sequence length="889" mass="99355">MLRCIIQRANNLKHSHPLASVSFRGSKKKTKVVKNNPNPVWNEGFEWDLKGIPLDSGAELHCVVKDHEKMGRNRDVLNSPNFAATFTVSLLDTKRNNTGATLTLQVSYLPPPGAAPLYHPPPHPEHLPHSNPGVEMDTVTMISLDTLGDEDTESMIMVDPPEDQGGDDGRSMVIVGPQGSGRESPAAQTPKRSPPSYNTQGGLRKRRKGNSSHNKPLPNKPQDLQVRVRVIEGRQLPGIHIKPVVKVTVAGQNKRTRIRKGNNPVFDETFFMNFYETPSDLFDEPIFITVCDSRSLRTDAVIGEFKLDVGTVYNEHRHCFLRKWLLLCDPDDLSAGVKGYLKVSLLVLAAGDEPPDKEDIEGNLLRPAGLSLRGATFSLRIFRAEDLPQMDDAFMDGMRQILGFDSNRKNLVDPLVEIHFAGKTVCTKIMEKNANPQWNQSLSMPIRFPSMCEKMRIRILDWDRASHNDVIGTTHLCMSQISAPGGEIDVDDSLGFLPTFGPCFVNLYGSPREFTAFNDPHEALNLGKGEGVAYRGRVLVELTTKLADKPEQKTEDISSDDQLVVEKFLRKRKFSLFVAFYSATLLQDVDDAIQFEVSIGNYGNKFDYTCLPLASTTQFSRAVFDEWEDIRPRIEALNMLLAAIERLKVQLEVKAGGDLEDLELRVVEMLDQVIADCSEDLPSMDEWQCATPLDRSLRHIRSLTLQQILLSAEALKHGPATDLTAVLEQAEDWAARMKSIAQEPQNSLPDIVIWMLQGDRRVAFHRIPAHTVLFSKDNCGKHCGQMQTVFLKASGAEAKLPGQLRVKVWFGLAADVKHFNQYAEGKLSVFAETYENQTRLALVGSWGTTGLTYPKFSDVTGRVKLPKESFKPSPGWSWAGDWFICPEKT</sequence>
<comment type="subcellular location">
    <subcellularLocation>
        <location evidence="1">Cell membrane</location>
        <topology evidence="1">Single-pass type II membrane protein</topology>
    </subcellularLocation>
    <subcellularLocation>
        <location evidence="2">Cytoplasmic vesicle membrane</location>
        <topology evidence="2">Single-pass type II membrane protein</topology>
    </subcellularLocation>
</comment>